<keyword evidence="5" id="KW-1185">Reference proteome</keyword>
<comment type="subcellular location">
    <subcellularLocation>
        <location evidence="1">Cytoplasm</location>
    </subcellularLocation>
</comment>
<reference evidence="4 5" key="1">
    <citation type="submission" date="2020-04" db="EMBL/GenBank/DDBJ databases">
        <title>Plant Genome Project.</title>
        <authorList>
            <person name="Zhang R.-G."/>
        </authorList>
    </citation>
    <scope>NUCLEOTIDE SEQUENCE [LARGE SCALE GENOMIC DNA]</scope>
    <source>
        <strain evidence="4">YNK0</strain>
        <tissue evidence="4">Leaf</tissue>
    </source>
</reference>
<evidence type="ECO:0000313" key="4">
    <source>
        <dbReference type="EMBL" id="KAF8405116.1"/>
    </source>
</evidence>
<dbReference type="InterPro" id="IPR003114">
    <property type="entry name" value="Phox_assoc"/>
</dbReference>
<dbReference type="PANTHER" id="PTHR22999:SF23">
    <property type="entry name" value="SORTING NEXIN-16"/>
    <property type="match status" value="1"/>
</dbReference>
<dbReference type="Proteomes" id="UP000655225">
    <property type="component" value="Unassembled WGS sequence"/>
</dbReference>
<dbReference type="PANTHER" id="PTHR22999">
    <property type="entry name" value="PX SERINE/THREONINE KINASE PXK"/>
    <property type="match status" value="1"/>
</dbReference>
<organism evidence="4 5">
    <name type="scientific">Tetracentron sinense</name>
    <name type="common">Spur-leaf</name>
    <dbReference type="NCBI Taxonomy" id="13715"/>
    <lineage>
        <taxon>Eukaryota</taxon>
        <taxon>Viridiplantae</taxon>
        <taxon>Streptophyta</taxon>
        <taxon>Embryophyta</taxon>
        <taxon>Tracheophyta</taxon>
        <taxon>Spermatophyta</taxon>
        <taxon>Magnoliopsida</taxon>
        <taxon>Trochodendrales</taxon>
        <taxon>Trochodendraceae</taxon>
        <taxon>Tetracentron</taxon>
    </lineage>
</organism>
<gene>
    <name evidence="4" type="ORF">HHK36_010014</name>
</gene>
<dbReference type="OMA" id="RRNEACI"/>
<protein>
    <recommendedName>
        <fullName evidence="3">PXA domain-containing protein</fullName>
    </recommendedName>
</protein>
<accession>A0A834ZE73</accession>
<dbReference type="PROSITE" id="PS51207">
    <property type="entry name" value="PXA"/>
    <property type="match status" value="1"/>
</dbReference>
<dbReference type="Pfam" id="PF02194">
    <property type="entry name" value="PXA"/>
    <property type="match status" value="1"/>
</dbReference>
<dbReference type="AlphaFoldDB" id="A0A834ZE73"/>
<evidence type="ECO:0000259" key="3">
    <source>
        <dbReference type="PROSITE" id="PS51207"/>
    </source>
</evidence>
<evidence type="ECO:0000256" key="2">
    <source>
        <dbReference type="ARBA" id="ARBA00022490"/>
    </source>
</evidence>
<feature type="domain" description="PXA" evidence="3">
    <location>
        <begin position="105"/>
        <end position="228"/>
    </location>
</feature>
<evidence type="ECO:0000313" key="5">
    <source>
        <dbReference type="Proteomes" id="UP000655225"/>
    </source>
</evidence>
<proteinExistence type="predicted"/>
<dbReference type="GO" id="GO:0005737">
    <property type="term" value="C:cytoplasm"/>
    <property type="evidence" value="ECO:0007669"/>
    <property type="project" value="UniProtKB-SubCell"/>
</dbReference>
<keyword evidence="2" id="KW-0963">Cytoplasm</keyword>
<comment type="caution">
    <text evidence="4">The sequence shown here is derived from an EMBL/GenBank/DDBJ whole genome shotgun (WGS) entry which is preliminary data.</text>
</comment>
<sequence>MKAMETLQDLIEEAKIRTVFWALCIFAVTYILSHTSKSMWANIPISIILVSALRVISYEVEFRWRVSPIRRQTYLSHLEKKKLSVNDPRLSTVPPSSKWKKKIDSPLVEAAVDEFINKILQEFVIDLWYSEITPDMESPEQIRLLITDVVSEISGRVKEINLVDLLTRDLVDLIGDHLDLYRRNQSAIGVEVMGTLSSKERDERLKHHLMASKELHPALLSPECEYKV</sequence>
<dbReference type="InterPro" id="IPR051837">
    <property type="entry name" value="SortingNexin/PXDomain-PKLike"/>
</dbReference>
<dbReference type="EMBL" id="JABCRI010000006">
    <property type="protein sequence ID" value="KAF8405116.1"/>
    <property type="molecule type" value="Genomic_DNA"/>
</dbReference>
<evidence type="ECO:0000256" key="1">
    <source>
        <dbReference type="ARBA" id="ARBA00004496"/>
    </source>
</evidence>
<name>A0A834ZE73_TETSI</name>
<dbReference type="OrthoDB" id="120967at2759"/>